<evidence type="ECO:0000259" key="28">
    <source>
        <dbReference type="PROSITE" id="PS50002"/>
    </source>
</evidence>
<keyword evidence="17" id="KW-0406">Ion transport</keyword>
<evidence type="ECO:0000313" key="30">
    <source>
        <dbReference type="EMBL" id="KAK2904827.1"/>
    </source>
</evidence>
<keyword evidence="15" id="KW-0851">Voltage-gated channel</keyword>
<comment type="function">
    <text evidence="22">Regulatory subunit of the voltage-gated calcium channel that gives rise to L-type calcium currents. Increases CACNA1B peak calcium current and shifts the voltage dependencies of channel activation and inactivation. Increases CACNA1C peak calcium current and shifts the voltage dependencies of channel activation and inactivation.</text>
</comment>
<feature type="region of interest" description="Disordered" evidence="27">
    <location>
        <begin position="632"/>
        <end position="660"/>
    </location>
</feature>
<dbReference type="PROSITE" id="PS50330">
    <property type="entry name" value="UIM"/>
    <property type="match status" value="1"/>
</dbReference>
<evidence type="ECO:0000256" key="21">
    <source>
        <dbReference type="ARBA" id="ARBA00030522"/>
    </source>
</evidence>
<dbReference type="FunFam" id="2.30.30.40:FF:000015">
    <property type="entry name" value="Voltage-dependent L-type calcium channel subunit beta-2"/>
    <property type="match status" value="1"/>
</dbReference>
<evidence type="ECO:0000256" key="9">
    <source>
        <dbReference type="ARBA" id="ARBA00022475"/>
    </source>
</evidence>
<dbReference type="FunFam" id="3.40.50.300:FF:000023">
    <property type="entry name" value="Voltage-dependent L-type calcium channel subunit beta-2"/>
    <property type="match status" value="1"/>
</dbReference>
<keyword evidence="7 26" id="KW-0728">SH3 domain</keyword>
<comment type="subunit">
    <text evidence="24">Component of a calcium channel complex consisting of a pore-forming alpha subunit (CACNA1C) and the ancillary subunits CACNB3 and CACNA2D1. The channel complex contains alpha, beta, gamma and delta subunits in a 1:1:1:1 ratio. Interacts with CACNA2D4. Interacts with FASLG. Interacts with CBARP; prevents the interaction of CACNB3 with the alpha subunit CACNA1C thereby negatively regulating the activity of the corresponding calcium channel.</text>
</comment>
<evidence type="ECO:0000256" key="18">
    <source>
        <dbReference type="ARBA" id="ARBA00023136"/>
    </source>
</evidence>
<feature type="domain" description="SH3" evidence="28">
    <location>
        <begin position="673"/>
        <end position="742"/>
    </location>
</feature>
<evidence type="ECO:0000256" key="3">
    <source>
        <dbReference type="ARBA" id="ARBA00009666"/>
    </source>
</evidence>
<dbReference type="EMBL" id="JAUYZG010000006">
    <property type="protein sequence ID" value="KAK2904827.1"/>
    <property type="molecule type" value="Genomic_DNA"/>
</dbReference>
<comment type="subunit">
    <text evidence="25">Component of a calcium channel complex consisting of a pore-forming alpha subunit (CACNA1S) and the ancillary subunits CACNB1 or CACNB2, CACNG1 and CACNA2D1. The channel complex contains alpha, beta, gamma and delta subunits in a 1:1:1:1 ratio, i.e. it contains either CACNB1 or CACNB2. Interacts with CACNA1C. Interacts with RRAD; interaction may be involved in beta-adrenergic regulation of heart rate and contractile force. Interaction with RRAD regulates the trafficking of CACNA1C to the cell membrane. Interacts with TMIGD2. Interacts with CAMK2D. Interacts with CBARP. Interacts with CAMK2A.</text>
</comment>
<dbReference type="GO" id="GO:0005891">
    <property type="term" value="C:voltage-gated calcium channel complex"/>
    <property type="evidence" value="ECO:0007669"/>
    <property type="project" value="InterPro"/>
</dbReference>
<comment type="subcellular location">
    <subcellularLocation>
        <location evidence="1">Cell membrane</location>
        <location evidence="1">Sarcolemma</location>
        <topology evidence="1">Peripheral membrane protein</topology>
        <orientation evidence="1">Cytoplasmic side</orientation>
    </subcellularLocation>
    <subcellularLocation>
        <location evidence="2">Early endosome membrane</location>
        <topology evidence="2">Peripheral membrane protein</topology>
        <orientation evidence="2">Cytoplasmic side</orientation>
    </subcellularLocation>
</comment>
<feature type="compositionally biased region" description="Low complexity" evidence="27">
    <location>
        <begin position="145"/>
        <end position="161"/>
    </location>
</feature>
<feature type="domain" description="SH3" evidence="28">
    <location>
        <begin position="203"/>
        <end position="262"/>
    </location>
</feature>
<evidence type="ECO:0000256" key="19">
    <source>
        <dbReference type="ARBA" id="ARBA00023303"/>
    </source>
</evidence>
<keyword evidence="18" id="KW-0472">Membrane</keyword>
<dbReference type="Gene3D" id="1.25.40.90">
    <property type="match status" value="1"/>
</dbReference>
<dbReference type="PRINTS" id="PR01626">
    <property type="entry name" value="LCACHANNELB"/>
</dbReference>
<keyword evidence="9" id="KW-1003">Cell membrane</keyword>
<dbReference type="CDD" id="cd21390">
    <property type="entry name" value="GAT_STAM2"/>
    <property type="match status" value="1"/>
</dbReference>
<dbReference type="InterPro" id="IPR003903">
    <property type="entry name" value="UIM_dom"/>
</dbReference>
<evidence type="ECO:0000256" key="27">
    <source>
        <dbReference type="SAM" id="MobiDB-lite"/>
    </source>
</evidence>
<evidence type="ECO:0000256" key="13">
    <source>
        <dbReference type="ARBA" id="ARBA00022753"/>
    </source>
</evidence>
<keyword evidence="11" id="KW-0597">Phosphoprotein</keyword>
<feature type="region of interest" description="Disordered" evidence="27">
    <location>
        <begin position="142"/>
        <end position="163"/>
    </location>
</feature>
<evidence type="ECO:0000256" key="16">
    <source>
        <dbReference type="ARBA" id="ARBA00022927"/>
    </source>
</evidence>
<comment type="similarity">
    <text evidence="3">Belongs to the STAM family.</text>
</comment>
<evidence type="ECO:0000256" key="22">
    <source>
        <dbReference type="ARBA" id="ARBA00045432"/>
    </source>
</evidence>
<evidence type="ECO:0000256" key="6">
    <source>
        <dbReference type="ARBA" id="ARBA00019005"/>
    </source>
</evidence>
<keyword evidence="12" id="KW-0109">Calcium transport</keyword>
<evidence type="ECO:0000313" key="31">
    <source>
        <dbReference type="Proteomes" id="UP001187343"/>
    </source>
</evidence>
<feature type="compositionally biased region" description="Polar residues" evidence="27">
    <location>
        <begin position="1004"/>
        <end position="1020"/>
    </location>
</feature>
<name>A0AA88TUP2_9TELE</name>
<accession>A0AA88TUP2</accession>
<keyword evidence="19" id="KW-0407">Ion channel</keyword>
<dbReference type="SUPFAM" id="SSF50044">
    <property type="entry name" value="SH3-domain"/>
    <property type="match status" value="2"/>
</dbReference>
<dbReference type="PANTHER" id="PTHR11824">
    <property type="entry name" value="VOLTAGE-DEPENDENT CALCIUM CHANNEL BETA SUBUNIT"/>
    <property type="match status" value="1"/>
</dbReference>
<dbReference type="Pfam" id="PF00018">
    <property type="entry name" value="SH3_1"/>
    <property type="match status" value="1"/>
</dbReference>
<dbReference type="Pfam" id="PF00625">
    <property type="entry name" value="Guanylate_kin"/>
    <property type="match status" value="1"/>
</dbReference>
<dbReference type="InterPro" id="IPR046937">
    <property type="entry name" value="CAB1-4_N_A-dom"/>
</dbReference>
<dbReference type="PRINTS" id="PR00452">
    <property type="entry name" value="SH3DOMAIN"/>
</dbReference>
<evidence type="ECO:0000256" key="1">
    <source>
        <dbReference type="ARBA" id="ARBA00004278"/>
    </source>
</evidence>
<dbReference type="InterPro" id="IPR008942">
    <property type="entry name" value="ENTH_VHS"/>
</dbReference>
<dbReference type="GO" id="GO:0043130">
    <property type="term" value="F:ubiquitin binding"/>
    <property type="evidence" value="ECO:0007669"/>
    <property type="project" value="InterPro"/>
</dbReference>
<dbReference type="PROSITE" id="PS50002">
    <property type="entry name" value="SH3"/>
    <property type="match status" value="2"/>
</dbReference>
<evidence type="ECO:0000256" key="14">
    <source>
        <dbReference type="ARBA" id="ARBA00022837"/>
    </source>
</evidence>
<dbReference type="PRINTS" id="PR01696">
    <property type="entry name" value="LCACHANNELB3"/>
</dbReference>
<feature type="compositionally biased region" description="Low complexity" evidence="27">
    <location>
        <begin position="755"/>
        <end position="768"/>
    </location>
</feature>
<evidence type="ECO:0000256" key="26">
    <source>
        <dbReference type="PROSITE-ProRule" id="PRU00192"/>
    </source>
</evidence>
<organism evidence="30 31">
    <name type="scientific">Cirrhinus molitorella</name>
    <name type="common">mud carp</name>
    <dbReference type="NCBI Taxonomy" id="172907"/>
    <lineage>
        <taxon>Eukaryota</taxon>
        <taxon>Metazoa</taxon>
        <taxon>Chordata</taxon>
        <taxon>Craniata</taxon>
        <taxon>Vertebrata</taxon>
        <taxon>Euteleostomi</taxon>
        <taxon>Actinopterygii</taxon>
        <taxon>Neopterygii</taxon>
        <taxon>Teleostei</taxon>
        <taxon>Ostariophysi</taxon>
        <taxon>Cypriniformes</taxon>
        <taxon>Cyprinidae</taxon>
        <taxon>Labeoninae</taxon>
        <taxon>Labeonini</taxon>
        <taxon>Cirrhinus</taxon>
    </lineage>
</organism>
<dbReference type="GO" id="GO:0015031">
    <property type="term" value="P:protein transport"/>
    <property type="evidence" value="ECO:0007669"/>
    <property type="project" value="UniProtKB-KW"/>
</dbReference>
<dbReference type="Gene3D" id="1.20.5.1940">
    <property type="match status" value="1"/>
</dbReference>
<dbReference type="InterPro" id="IPR008145">
    <property type="entry name" value="GK/Ca_channel_bsu"/>
</dbReference>
<sequence>MPLFGQNPFDQDVEKATSETNTSEDWGLIMDICDRVGTTPNGAKDCLRSVMKRVNHKVPHVAMQALTLLGACVSNSGKIFHLEICSREFASEVRGVLSKVHPKVAEKLKALMVEWAEDFQKDPQLSLISATIKSLKEDGVSFPTANTQSSSTKPSSTPATNRAAGDDDLAKAIELSLQEQKQQAETRPLTMIADPPYNTNGGKESRKVRALYDFEAAEDNELTFKAGELVIIIDDSDPNWWKGENHRGVGLFPSNFVTTNLNAEPDPVMYVEKTVAAEEPIVEVKAEPEPVYIDEEKMDKTLYLLQNTDPADASPDGPELVTLEDACEKMNPMIDEKLQEIDRKHSEWSELNVKVLEALELYNQLMNEAPLYNAYSKMQSLQGTYPAMQGYQPSGAYMSTGVPQGYGLTDQAGPLCSLPPSVNSVPTSQPAQPPYISAPMNTPYVNQAPGAPAPYPPQMGMAMDMSAYQNATPGLPPTSYPMSAPAQPAPQQQQAAFYQQPLLCTAHTASVIESTHKPRLRTADTTAKLEQTVQYPPPPSQWTGTERQPPPWTDELAEMSRHIYTRHGIGDGVQKPIFQVNRGTYSRRSRLKRSDGSTTSTSFILRQVIPWEYQTSMYDNLYLHGFEDSEAGSADSYTSRPSDSDVSLDEEQGGRQEKEQQATVQLERAKAKAVAFAVRTNVSYCGALDEDVPVAGTAISFDAKDFLHIKEKYNNDWWIGRLVKEGCDIGFIPSPLKLENIRLQQEQKRGRFHGKSSGNSSSSLGEMVSGTFKPNPASAEHIPPYDVVPSMRPVVLVGPSLKGYEVTDMMQKALFDFLKHRFEGRISITRVTADISLAKRSVLNNPSKRAIIERSNTRSNLAEVQSEIERIFELARSLQLVVLDADTINHPAQLIKTSLAPIIVHVKVSSPKVLQRLIKSRGKSQSKHLNVQLVAADKLAQCPPEMFDVILDENQLEDACEHLAEYLEAYWRATHTSLSTPLNPLLGRNLGSTVLSPYPTAISGLQSQRNKNSNHISDNSPMERHSLMTSDENYHNNERQKKSHNRLSSGSQQSRDHYPLVEEDYHDPYQDAYKPHRNRGSPGGYSNDSRHRL</sequence>
<dbReference type="InterPro" id="IPR001452">
    <property type="entry name" value="SH3_domain"/>
</dbReference>
<keyword evidence="31" id="KW-1185">Reference proteome</keyword>
<comment type="caution">
    <text evidence="30">The sequence shown here is derived from an EMBL/GenBank/DDBJ whole genome shotgun (WGS) entry which is preliminary data.</text>
</comment>
<dbReference type="SMART" id="SM00326">
    <property type="entry name" value="SH3"/>
    <property type="match status" value="2"/>
</dbReference>
<dbReference type="SUPFAM" id="SSF48464">
    <property type="entry name" value="ENTH/VHS domain"/>
    <property type="match status" value="1"/>
</dbReference>
<dbReference type="Proteomes" id="UP001187343">
    <property type="component" value="Unassembled WGS sequence"/>
</dbReference>
<protein>
    <recommendedName>
        <fullName evidence="6">Voltage-dependent L-type calcium channel subunit beta-2</fullName>
    </recommendedName>
    <alternativeName>
        <fullName evidence="20">Calcium channel voltage-dependent subunit beta 2</fullName>
    </alternativeName>
    <alternativeName>
        <fullName evidence="21">Calcium channel voltage-dependent subunit beta 3</fullName>
    </alternativeName>
    <alternativeName>
        <fullName evidence="5">Voltage-dependent L-type calcium channel subunit beta-3</fullName>
    </alternativeName>
</protein>
<evidence type="ECO:0000256" key="8">
    <source>
        <dbReference type="ARBA" id="ARBA00022448"/>
    </source>
</evidence>
<evidence type="ECO:0000256" key="2">
    <source>
        <dbReference type="ARBA" id="ARBA00004469"/>
    </source>
</evidence>
<comment type="similarity">
    <text evidence="4">Belongs to the calcium channel beta subunit family.</text>
</comment>
<dbReference type="FunFam" id="1.25.40.90:FF:000009">
    <property type="entry name" value="Putative signal transducing adapter molecule 1"/>
    <property type="match status" value="1"/>
</dbReference>
<evidence type="ECO:0000256" key="17">
    <source>
        <dbReference type="ARBA" id="ARBA00023065"/>
    </source>
</evidence>
<evidence type="ECO:0000256" key="15">
    <source>
        <dbReference type="ARBA" id="ARBA00022882"/>
    </source>
</evidence>
<feature type="domain" description="VHS" evidence="29">
    <location>
        <begin position="16"/>
        <end position="143"/>
    </location>
</feature>
<proteinExistence type="inferred from homology"/>
<feature type="region of interest" description="Disordered" evidence="27">
    <location>
        <begin position="1"/>
        <end position="21"/>
    </location>
</feature>
<feature type="region of interest" description="Disordered" evidence="27">
    <location>
        <begin position="748"/>
        <end position="768"/>
    </location>
</feature>
<keyword evidence="10" id="KW-0963">Cytoplasm</keyword>
<dbReference type="Gene3D" id="2.30.30.40">
    <property type="entry name" value="SH3 Domains"/>
    <property type="match status" value="2"/>
</dbReference>
<dbReference type="Pfam" id="PF12052">
    <property type="entry name" value="VGCC_beta4Aa_N"/>
    <property type="match status" value="1"/>
</dbReference>
<dbReference type="GO" id="GO:0035091">
    <property type="term" value="F:phosphatidylinositol binding"/>
    <property type="evidence" value="ECO:0007669"/>
    <property type="project" value="InterPro"/>
</dbReference>
<feature type="region of interest" description="Disordered" evidence="27">
    <location>
        <begin position="1004"/>
        <end position="1093"/>
    </location>
</feature>
<dbReference type="GO" id="GO:0031901">
    <property type="term" value="C:early endosome membrane"/>
    <property type="evidence" value="ECO:0007669"/>
    <property type="project" value="UniProtKB-SubCell"/>
</dbReference>
<dbReference type="InterPro" id="IPR000584">
    <property type="entry name" value="VDCC_L_bsu"/>
</dbReference>
<evidence type="ECO:0000256" key="5">
    <source>
        <dbReference type="ARBA" id="ARBA00019004"/>
    </source>
</evidence>
<dbReference type="InterPro" id="IPR036028">
    <property type="entry name" value="SH3-like_dom_sf"/>
</dbReference>
<keyword evidence="16" id="KW-0653">Protein transport</keyword>
<evidence type="ECO:0000256" key="10">
    <source>
        <dbReference type="ARBA" id="ARBA00022490"/>
    </source>
</evidence>
<dbReference type="Gene3D" id="3.40.50.300">
    <property type="entry name" value="P-loop containing nucleotide triphosphate hydrolases"/>
    <property type="match status" value="1"/>
</dbReference>
<comment type="function">
    <text evidence="23">Beta subunit of voltage-dependent calcium channels which contributes to the function of the calcium channel by increasing peak calcium current. Plays a role in shifting voltage dependencies of activation and inactivation of the channel. May modulate G protein inhibition. May contribute to beta-adrenergic augmentation of Ca(2+) influx in cardiomyocytes, thereby regulating increases in heart rate and contractile force. Involved in membrane targeting of the alpha-1 subunit CACNA1C.</text>
</comment>
<dbReference type="SMART" id="SM00288">
    <property type="entry name" value="VHS"/>
    <property type="match status" value="1"/>
</dbReference>
<evidence type="ECO:0000256" key="4">
    <source>
        <dbReference type="ARBA" id="ARBA00010836"/>
    </source>
</evidence>
<dbReference type="GO" id="GO:0005245">
    <property type="term" value="F:voltage-gated calcium channel activity"/>
    <property type="evidence" value="ECO:0007669"/>
    <property type="project" value="InterPro"/>
</dbReference>
<dbReference type="AlphaFoldDB" id="A0AA88TUP2"/>
<dbReference type="InterPro" id="IPR002014">
    <property type="entry name" value="VHS_dom"/>
</dbReference>
<keyword evidence="13" id="KW-0967">Endosome</keyword>
<evidence type="ECO:0000259" key="29">
    <source>
        <dbReference type="PROSITE" id="PS50179"/>
    </source>
</evidence>
<keyword evidence="8" id="KW-0813">Transport</keyword>
<evidence type="ECO:0000256" key="7">
    <source>
        <dbReference type="ARBA" id="ARBA00022443"/>
    </source>
</evidence>
<keyword evidence="14" id="KW-0106">Calcium</keyword>
<dbReference type="GO" id="GO:0042383">
    <property type="term" value="C:sarcolemma"/>
    <property type="evidence" value="ECO:0007669"/>
    <property type="project" value="UniProtKB-SubCell"/>
</dbReference>
<feature type="compositionally biased region" description="Basic and acidic residues" evidence="27">
    <location>
        <begin position="1021"/>
        <end position="1040"/>
    </location>
</feature>
<feature type="compositionally biased region" description="Polar residues" evidence="27">
    <location>
        <begin position="635"/>
        <end position="645"/>
    </location>
</feature>
<dbReference type="InterPro" id="IPR008079">
    <property type="entry name" value="VDCC_L_b3su"/>
</dbReference>
<evidence type="ECO:0000256" key="20">
    <source>
        <dbReference type="ARBA" id="ARBA00030521"/>
    </source>
</evidence>
<dbReference type="Pfam" id="PF00790">
    <property type="entry name" value="VHS"/>
    <property type="match status" value="1"/>
</dbReference>
<evidence type="ECO:0000256" key="11">
    <source>
        <dbReference type="ARBA" id="ARBA00022553"/>
    </source>
</evidence>
<evidence type="ECO:0000256" key="23">
    <source>
        <dbReference type="ARBA" id="ARBA00046042"/>
    </source>
</evidence>
<dbReference type="InterPro" id="IPR027417">
    <property type="entry name" value="P-loop_NTPase"/>
</dbReference>
<reference evidence="30" key="1">
    <citation type="submission" date="2023-08" db="EMBL/GenBank/DDBJ databases">
        <title>Chromosome-level Genome Assembly of mud carp (Cirrhinus molitorella).</title>
        <authorList>
            <person name="Liu H."/>
        </authorList>
    </citation>
    <scope>NUCLEOTIDE SEQUENCE</scope>
    <source>
        <strain evidence="30">Prfri</strain>
        <tissue evidence="30">Muscle</tissue>
    </source>
</reference>
<evidence type="ECO:0000256" key="24">
    <source>
        <dbReference type="ARBA" id="ARBA00046590"/>
    </source>
</evidence>
<evidence type="ECO:0000256" key="25">
    <source>
        <dbReference type="ARBA" id="ARBA00046619"/>
    </source>
</evidence>
<dbReference type="SUPFAM" id="SSF52540">
    <property type="entry name" value="P-loop containing nucleoside triphosphate hydrolases"/>
    <property type="match status" value="1"/>
</dbReference>
<gene>
    <name evidence="30" type="ORF">Q8A67_006626</name>
</gene>
<dbReference type="CDD" id="cd11820">
    <property type="entry name" value="SH3_STAM"/>
    <property type="match status" value="1"/>
</dbReference>
<dbReference type="PROSITE" id="PS50179">
    <property type="entry name" value="VHS"/>
    <property type="match status" value="1"/>
</dbReference>
<dbReference type="SMART" id="SM00072">
    <property type="entry name" value="GuKc"/>
    <property type="match status" value="1"/>
</dbReference>
<evidence type="ECO:0000256" key="12">
    <source>
        <dbReference type="ARBA" id="ARBA00022568"/>
    </source>
</evidence>